<evidence type="ECO:0000313" key="4">
    <source>
        <dbReference type="Proteomes" id="UP000281534"/>
    </source>
</evidence>
<feature type="domain" description="PH" evidence="1">
    <location>
        <begin position="1"/>
        <end position="102"/>
    </location>
</feature>
<dbReference type="Pfam" id="PF14132">
    <property type="entry name" value="DUF4299"/>
    <property type="match status" value="1"/>
</dbReference>
<dbReference type="Proteomes" id="UP000281534">
    <property type="component" value="Unassembled WGS sequence"/>
</dbReference>
<dbReference type="PROSITE" id="PS50003">
    <property type="entry name" value="PH_DOMAIN"/>
    <property type="match status" value="1"/>
</dbReference>
<dbReference type="OrthoDB" id="1147918at2"/>
<evidence type="ECO:0000313" key="5">
    <source>
        <dbReference type="Proteomes" id="UP000595375"/>
    </source>
</evidence>
<evidence type="ECO:0000313" key="2">
    <source>
        <dbReference type="EMBL" id="QQS86751.1"/>
    </source>
</evidence>
<proteinExistence type="predicted"/>
<organism evidence="3 4">
    <name type="scientific">Fusobacterium canifelinum</name>
    <dbReference type="NCBI Taxonomy" id="285729"/>
    <lineage>
        <taxon>Bacteria</taxon>
        <taxon>Fusobacteriati</taxon>
        <taxon>Fusobacteriota</taxon>
        <taxon>Fusobacteriia</taxon>
        <taxon>Fusobacteriales</taxon>
        <taxon>Fusobacteriaceae</taxon>
        <taxon>Fusobacterium</taxon>
    </lineage>
</organism>
<evidence type="ECO:0000259" key="1">
    <source>
        <dbReference type="PROSITE" id="PS50003"/>
    </source>
</evidence>
<reference evidence="3 4" key="1">
    <citation type="submission" date="2018-11" db="EMBL/GenBank/DDBJ databases">
        <title>Genomes From Bacteria Associated with the Canine Oral Cavity: a Test Case for Automated Genome-Based Taxonomic Assignment.</title>
        <authorList>
            <person name="Coil D.A."/>
            <person name="Jospin G."/>
            <person name="Darling A.E."/>
            <person name="Wallis C."/>
            <person name="Davis I.J."/>
            <person name="Harris S."/>
            <person name="Eisen J.A."/>
            <person name="Holcombe L.J."/>
            <person name="O'Flynn C."/>
        </authorList>
    </citation>
    <scope>NUCLEOTIDE SEQUENCE [LARGE SCALE GENOMIC DNA]</scope>
    <source>
        <strain evidence="3 4">OH4460_COT-188</strain>
    </source>
</reference>
<dbReference type="EMBL" id="RQYY01000021">
    <property type="protein sequence ID" value="RRD22671.1"/>
    <property type="molecule type" value="Genomic_DNA"/>
</dbReference>
<dbReference type="RefSeq" id="WP_124797233.1">
    <property type="nucleotide sequence ID" value="NZ_CP068114.1"/>
</dbReference>
<accession>A0A3P1ULM2</accession>
<sequence>MSVSFYVKNKKKFLGYEAVLNVEEALDILDKNLSTYNTDNIDINDLLLSSVSNYECLLIGAEKESSRGFELSYDNKNKCYAVRVFTPSSREDWLLALEYIKALAKKFDSKIVNEREEVYTVENIDKFDYESDILYGIEAISSRMRNGETEVYSVFGIDRVVSFNKEMMDKVDNSDSPIDTFSNIIKEIQHLDAYSAHQKFYKNKEDGKIIGAYTLTQNLRTILPYKPYVEFENSDIVKNEEISFWNITLVTIDGDENDRDSYHVAGILKYDDFIKKLPTDKYKFIDASYIMLEPFSKEEILELLK</sequence>
<dbReference type="AlphaFoldDB" id="A0A3P1ULM2"/>
<keyword evidence="5" id="KW-1185">Reference proteome</keyword>
<gene>
    <name evidence="3" type="ORF">EII27_09495</name>
    <name evidence="2" type="ORF">I6I83_06770</name>
</gene>
<protein>
    <submittedName>
        <fullName evidence="2">DUF4299 domain-containing protein</fullName>
    </submittedName>
    <submittedName>
        <fullName evidence="3">DUF4299 family protein</fullName>
    </submittedName>
</protein>
<name>A0A3P1ULM2_9FUSO</name>
<dbReference type="InterPro" id="IPR025387">
    <property type="entry name" value="DUF4299"/>
</dbReference>
<evidence type="ECO:0000313" key="3">
    <source>
        <dbReference type="EMBL" id="RRD22671.1"/>
    </source>
</evidence>
<dbReference type="Proteomes" id="UP000595375">
    <property type="component" value="Chromosome"/>
</dbReference>
<dbReference type="EMBL" id="CP068114">
    <property type="protein sequence ID" value="QQS86751.1"/>
    <property type="molecule type" value="Genomic_DNA"/>
</dbReference>
<dbReference type="InterPro" id="IPR001849">
    <property type="entry name" value="PH_domain"/>
</dbReference>
<reference evidence="2 5" key="2">
    <citation type="submission" date="2021-01" db="EMBL/GenBank/DDBJ databases">
        <title>FDA dAtabase for Regulatory Grade micrObial Sequences (FDA-ARGOS): Supporting development and validation of Infectious Disease Dx tests.</title>
        <authorList>
            <person name="Sproer C."/>
            <person name="Gronow S."/>
            <person name="Severitt S."/>
            <person name="Schroder I."/>
            <person name="Tallon L."/>
            <person name="Sadzewicz L."/>
            <person name="Zhao X."/>
            <person name="Boylan J."/>
            <person name="Ott S."/>
            <person name="Bowen H."/>
            <person name="Vavikolanu K."/>
            <person name="Mehta A."/>
            <person name="Aluvathingal J."/>
            <person name="Nadendla S."/>
            <person name="Lowell S."/>
            <person name="Myers T."/>
            <person name="Yan Y."/>
            <person name="Sichtig H."/>
        </authorList>
    </citation>
    <scope>NUCLEOTIDE SEQUENCE [LARGE SCALE GENOMIC DNA]</scope>
    <source>
        <strain evidence="2 5">FDAARGOS_1126</strain>
    </source>
</reference>